<evidence type="ECO:0000256" key="12">
    <source>
        <dbReference type="ARBA" id="ARBA00023239"/>
    </source>
</evidence>
<dbReference type="Pfam" id="PF04387">
    <property type="entry name" value="PTPLA"/>
    <property type="match status" value="1"/>
</dbReference>
<dbReference type="EMBL" id="LODT01000037">
    <property type="protein sequence ID" value="KYQ90633.1"/>
    <property type="molecule type" value="Genomic_DNA"/>
</dbReference>
<evidence type="ECO:0000256" key="11">
    <source>
        <dbReference type="ARBA" id="ARBA00023160"/>
    </source>
</evidence>
<keyword evidence="9" id="KW-0443">Lipid metabolism</keyword>
<evidence type="ECO:0000256" key="4">
    <source>
        <dbReference type="ARBA" id="ARBA00013122"/>
    </source>
</evidence>
<dbReference type="Proteomes" id="UP000076078">
    <property type="component" value="Unassembled WGS sequence"/>
</dbReference>
<keyword evidence="6 13" id="KW-0812">Transmembrane</keyword>
<dbReference type="GO" id="GO:0005789">
    <property type="term" value="C:endoplasmic reticulum membrane"/>
    <property type="evidence" value="ECO:0007669"/>
    <property type="project" value="TreeGrafter"/>
</dbReference>
<evidence type="ECO:0000256" key="13">
    <source>
        <dbReference type="SAM" id="Phobius"/>
    </source>
</evidence>
<keyword evidence="12" id="KW-0456">Lyase</keyword>
<dbReference type="STRING" id="361077.A0A151Z9L9"/>
<dbReference type="GO" id="GO:0030497">
    <property type="term" value="P:fatty acid elongation"/>
    <property type="evidence" value="ECO:0007669"/>
    <property type="project" value="TreeGrafter"/>
</dbReference>
<dbReference type="UniPathway" id="UPA00094"/>
<evidence type="ECO:0000256" key="10">
    <source>
        <dbReference type="ARBA" id="ARBA00023136"/>
    </source>
</evidence>
<evidence type="ECO:0000256" key="5">
    <source>
        <dbReference type="ARBA" id="ARBA00022516"/>
    </source>
</evidence>
<sequence>MKKLTLGKNYLVGYNSFQAIGWYYVIISLVLRLLLQGTSSFSSTFYSLGSIVCTLQFFAFLEIAHVWFGLVKTSLAPTITQVFGRNMVLLVCLCYVPEVQSHWGVPLLFLFWGLSELIRYPFYIATQLNEIPPFLLWLRYNAFIVLYPIGFAAESNYLFTIMLLSKLIDFINII</sequence>
<evidence type="ECO:0000256" key="2">
    <source>
        <dbReference type="ARBA" id="ARBA00005194"/>
    </source>
</evidence>
<protein>
    <recommendedName>
        <fullName evidence="4">very-long-chain (3R)-3-hydroxyacyl-CoA dehydratase</fullName>
        <ecNumber evidence="4">4.2.1.134</ecNumber>
    </recommendedName>
</protein>
<accession>A0A151Z9L9</accession>
<dbReference type="EC" id="4.2.1.134" evidence="4"/>
<comment type="similarity">
    <text evidence="3">Belongs to the very long-chain fatty acids dehydratase HACD family.</text>
</comment>
<dbReference type="GO" id="GO:0042761">
    <property type="term" value="P:very long-chain fatty acid biosynthetic process"/>
    <property type="evidence" value="ECO:0007669"/>
    <property type="project" value="TreeGrafter"/>
</dbReference>
<reference evidence="14 15" key="1">
    <citation type="submission" date="2015-12" db="EMBL/GenBank/DDBJ databases">
        <title>Dictyostelia acquired genes for synthesis and detection of signals that induce cell-type specialization by lateral gene transfer from prokaryotes.</title>
        <authorList>
            <person name="Gloeckner G."/>
            <person name="Schaap P."/>
        </authorList>
    </citation>
    <scope>NUCLEOTIDE SEQUENCE [LARGE SCALE GENOMIC DNA]</scope>
    <source>
        <strain evidence="14 15">TK</strain>
    </source>
</reference>
<proteinExistence type="inferred from homology"/>
<evidence type="ECO:0000256" key="7">
    <source>
        <dbReference type="ARBA" id="ARBA00022832"/>
    </source>
</evidence>
<dbReference type="InParanoid" id="A0A151Z9L9"/>
<evidence type="ECO:0000256" key="6">
    <source>
        <dbReference type="ARBA" id="ARBA00022692"/>
    </source>
</evidence>
<gene>
    <name evidence="14" type="ORF">DLAC_09263</name>
</gene>
<keyword evidence="7" id="KW-0276">Fatty acid metabolism</keyword>
<evidence type="ECO:0000256" key="9">
    <source>
        <dbReference type="ARBA" id="ARBA00023098"/>
    </source>
</evidence>
<dbReference type="OrthoDB" id="46988at2759"/>
<dbReference type="PANTHER" id="PTHR11035:SF35">
    <property type="entry name" value="VERY-LONG-CHAIN (3R)-3-HYDROXYACYL-COA DEHYDRATASE"/>
    <property type="match status" value="1"/>
</dbReference>
<dbReference type="GO" id="GO:0102158">
    <property type="term" value="F:very-long-chain (3R)-3-hydroxyacyl-CoA dehydratase activity"/>
    <property type="evidence" value="ECO:0007669"/>
    <property type="project" value="UniProtKB-EC"/>
</dbReference>
<dbReference type="AlphaFoldDB" id="A0A151Z9L9"/>
<evidence type="ECO:0000313" key="15">
    <source>
        <dbReference type="Proteomes" id="UP000076078"/>
    </source>
</evidence>
<keyword evidence="5" id="KW-0444">Lipid biosynthesis</keyword>
<feature type="transmembrane region" description="Helical" evidence="13">
    <location>
        <begin position="46"/>
        <end position="68"/>
    </location>
</feature>
<name>A0A151Z9L9_TIELA</name>
<keyword evidence="8 13" id="KW-1133">Transmembrane helix</keyword>
<dbReference type="OMA" id="EIAHVWF"/>
<dbReference type="FunCoup" id="A0A151Z9L9">
    <property type="interactions" value="26"/>
</dbReference>
<keyword evidence="11" id="KW-0275">Fatty acid biosynthesis</keyword>
<evidence type="ECO:0000313" key="14">
    <source>
        <dbReference type="EMBL" id="KYQ90633.1"/>
    </source>
</evidence>
<comment type="subcellular location">
    <subcellularLocation>
        <location evidence="1">Membrane</location>
        <topology evidence="1">Multi-pass membrane protein</topology>
    </subcellularLocation>
</comment>
<comment type="pathway">
    <text evidence="2">Lipid metabolism; fatty acid biosynthesis.</text>
</comment>
<keyword evidence="10 13" id="KW-0472">Membrane</keyword>
<feature type="transmembrane region" description="Helical" evidence="13">
    <location>
        <begin position="142"/>
        <end position="164"/>
    </location>
</feature>
<dbReference type="GO" id="GO:0030148">
    <property type="term" value="P:sphingolipid biosynthetic process"/>
    <property type="evidence" value="ECO:0007669"/>
    <property type="project" value="TreeGrafter"/>
</dbReference>
<comment type="caution">
    <text evidence="14">The sequence shown here is derived from an EMBL/GenBank/DDBJ whole genome shotgun (WGS) entry which is preliminary data.</text>
</comment>
<keyword evidence="15" id="KW-1185">Reference proteome</keyword>
<evidence type="ECO:0000256" key="3">
    <source>
        <dbReference type="ARBA" id="ARBA00007811"/>
    </source>
</evidence>
<dbReference type="PANTHER" id="PTHR11035">
    <property type="entry name" value="VERY-LONG-CHAIN (3R)-3-HYDROXYACYL-COA DEHYDRATASE"/>
    <property type="match status" value="1"/>
</dbReference>
<evidence type="ECO:0000256" key="1">
    <source>
        <dbReference type="ARBA" id="ARBA00004141"/>
    </source>
</evidence>
<organism evidence="14 15">
    <name type="scientific">Tieghemostelium lacteum</name>
    <name type="common">Slime mold</name>
    <name type="synonym">Dictyostelium lacteum</name>
    <dbReference type="NCBI Taxonomy" id="361077"/>
    <lineage>
        <taxon>Eukaryota</taxon>
        <taxon>Amoebozoa</taxon>
        <taxon>Evosea</taxon>
        <taxon>Eumycetozoa</taxon>
        <taxon>Dictyostelia</taxon>
        <taxon>Dictyosteliales</taxon>
        <taxon>Raperosteliaceae</taxon>
        <taxon>Tieghemostelium</taxon>
    </lineage>
</organism>
<feature type="transmembrane region" description="Helical" evidence="13">
    <location>
        <begin position="12"/>
        <end position="34"/>
    </location>
</feature>
<dbReference type="InterPro" id="IPR007482">
    <property type="entry name" value="Tyr_Pase-like_PTPLA"/>
</dbReference>
<evidence type="ECO:0000256" key="8">
    <source>
        <dbReference type="ARBA" id="ARBA00022989"/>
    </source>
</evidence>